<dbReference type="AlphaFoldDB" id="A0A916Y976"/>
<feature type="chain" id="PRO_5037011119" description="SH3b domain-containing protein" evidence="2">
    <location>
        <begin position="26"/>
        <end position="179"/>
    </location>
</feature>
<dbReference type="RefSeq" id="WP_188854470.1">
    <property type="nucleotide sequence ID" value="NZ_BMJJ01000012.1"/>
</dbReference>
<gene>
    <name evidence="4" type="ORF">GCM10011335_42580</name>
</gene>
<evidence type="ECO:0000256" key="1">
    <source>
        <dbReference type="SAM" id="MobiDB-lite"/>
    </source>
</evidence>
<dbReference type="Pfam" id="PF08239">
    <property type="entry name" value="SH3_3"/>
    <property type="match status" value="1"/>
</dbReference>
<evidence type="ECO:0000313" key="4">
    <source>
        <dbReference type="EMBL" id="GGD35023.1"/>
    </source>
</evidence>
<keyword evidence="2" id="KW-0732">Signal</keyword>
<evidence type="ECO:0000313" key="5">
    <source>
        <dbReference type="Proteomes" id="UP000613160"/>
    </source>
</evidence>
<dbReference type="EMBL" id="BMJJ01000012">
    <property type="protein sequence ID" value="GGD35023.1"/>
    <property type="molecule type" value="Genomic_DNA"/>
</dbReference>
<dbReference type="PROSITE" id="PS51781">
    <property type="entry name" value="SH3B"/>
    <property type="match status" value="1"/>
</dbReference>
<reference evidence="4" key="1">
    <citation type="journal article" date="2014" name="Int. J. Syst. Evol. Microbiol.">
        <title>Complete genome sequence of Corynebacterium casei LMG S-19264T (=DSM 44701T), isolated from a smear-ripened cheese.</title>
        <authorList>
            <consortium name="US DOE Joint Genome Institute (JGI-PGF)"/>
            <person name="Walter F."/>
            <person name="Albersmeier A."/>
            <person name="Kalinowski J."/>
            <person name="Ruckert C."/>
        </authorList>
    </citation>
    <scope>NUCLEOTIDE SEQUENCE</scope>
    <source>
        <strain evidence="4">CGMCC 1.15493</strain>
    </source>
</reference>
<dbReference type="InterPro" id="IPR003646">
    <property type="entry name" value="SH3-like_bac-type"/>
</dbReference>
<evidence type="ECO:0000259" key="3">
    <source>
        <dbReference type="PROSITE" id="PS51781"/>
    </source>
</evidence>
<reference evidence="4" key="2">
    <citation type="submission" date="2020-09" db="EMBL/GenBank/DDBJ databases">
        <authorList>
            <person name="Sun Q."/>
            <person name="Zhou Y."/>
        </authorList>
    </citation>
    <scope>NUCLEOTIDE SEQUENCE</scope>
    <source>
        <strain evidence="4">CGMCC 1.15493</strain>
    </source>
</reference>
<feature type="domain" description="SH3b" evidence="3">
    <location>
        <begin position="23"/>
        <end position="88"/>
    </location>
</feature>
<evidence type="ECO:0000256" key="2">
    <source>
        <dbReference type="SAM" id="SignalP"/>
    </source>
</evidence>
<dbReference type="Gene3D" id="2.30.30.40">
    <property type="entry name" value="SH3 Domains"/>
    <property type="match status" value="1"/>
</dbReference>
<accession>A0A916Y976</accession>
<name>A0A916Y976_9HYPH</name>
<protein>
    <recommendedName>
        <fullName evidence="3">SH3b domain-containing protein</fullName>
    </recommendedName>
</protein>
<comment type="caution">
    <text evidence="4">The sequence shown here is derived from an EMBL/GenBank/DDBJ whole genome shotgun (WGS) entry which is preliminary data.</text>
</comment>
<feature type="region of interest" description="Disordered" evidence="1">
    <location>
        <begin position="149"/>
        <end position="179"/>
    </location>
</feature>
<dbReference type="Proteomes" id="UP000613160">
    <property type="component" value="Unassembled WGS sequence"/>
</dbReference>
<feature type="signal peptide" evidence="2">
    <location>
        <begin position="1"/>
        <end position="25"/>
    </location>
</feature>
<sequence>MRTRFTLLAAVALAGTTLGLGAAQAATAIATTNVNLRAGPSTQYPAVDVVRRGEDVRVFGCLETRSWCDVGFRGIRGWMSSNYIAVVDVGRRYTGPEVVGRIGAPIIGYSFGRYWDDNYRDRSFYRDRGNWDRWDERRAYRDRHWDRRPDWDRRDRRDGRRWDRDDRRGDRDDRRGSRD</sequence>
<organism evidence="4 5">
    <name type="scientific">Aureimonas glaciei</name>
    <dbReference type="NCBI Taxonomy" id="1776957"/>
    <lineage>
        <taxon>Bacteria</taxon>
        <taxon>Pseudomonadati</taxon>
        <taxon>Pseudomonadota</taxon>
        <taxon>Alphaproteobacteria</taxon>
        <taxon>Hyphomicrobiales</taxon>
        <taxon>Aurantimonadaceae</taxon>
        <taxon>Aureimonas</taxon>
    </lineage>
</organism>
<keyword evidence="5" id="KW-1185">Reference proteome</keyword>
<proteinExistence type="predicted"/>